<protein>
    <submittedName>
        <fullName evidence="4">NAD(P)H-dependent oxidoreductase</fullName>
    </submittedName>
</protein>
<dbReference type="Gene3D" id="3.40.50.360">
    <property type="match status" value="1"/>
</dbReference>
<evidence type="ECO:0000313" key="5">
    <source>
        <dbReference type="Proteomes" id="UP001209229"/>
    </source>
</evidence>
<comment type="caution">
    <text evidence="4">The sequence shown here is derived from an EMBL/GenBank/DDBJ whole genome shotgun (WGS) entry which is preliminary data.</text>
</comment>
<dbReference type="RefSeq" id="WP_301190655.1">
    <property type="nucleotide sequence ID" value="NZ_JAPDPJ010000024.1"/>
</dbReference>
<evidence type="ECO:0000313" key="4">
    <source>
        <dbReference type="EMBL" id="MCW3787090.1"/>
    </source>
</evidence>
<dbReference type="AlphaFoldDB" id="A0AAE3M5M5"/>
<organism evidence="4 5">
    <name type="scientific">Plebeiibacterium sediminum</name>
    <dbReference type="NCBI Taxonomy" id="2992112"/>
    <lineage>
        <taxon>Bacteria</taxon>
        <taxon>Pseudomonadati</taxon>
        <taxon>Bacteroidota</taxon>
        <taxon>Bacteroidia</taxon>
        <taxon>Marinilabiliales</taxon>
        <taxon>Marinilabiliaceae</taxon>
        <taxon>Plebeiibacterium</taxon>
    </lineage>
</organism>
<reference evidence="4" key="1">
    <citation type="submission" date="2022-10" db="EMBL/GenBank/DDBJ databases">
        <authorList>
            <person name="Yu W.X."/>
        </authorList>
    </citation>
    <scope>NUCLEOTIDE SEQUENCE</scope>
    <source>
        <strain evidence="4">AAT</strain>
    </source>
</reference>
<evidence type="ECO:0000256" key="2">
    <source>
        <dbReference type="ARBA" id="ARBA00023002"/>
    </source>
</evidence>
<gene>
    <name evidence="4" type="ORF">OM075_11460</name>
</gene>
<evidence type="ECO:0000259" key="3">
    <source>
        <dbReference type="Pfam" id="PF02525"/>
    </source>
</evidence>
<dbReference type="GO" id="GO:0003955">
    <property type="term" value="F:NAD(P)H dehydrogenase (quinone) activity"/>
    <property type="evidence" value="ECO:0007669"/>
    <property type="project" value="TreeGrafter"/>
</dbReference>
<proteinExistence type="inferred from homology"/>
<dbReference type="SUPFAM" id="SSF52218">
    <property type="entry name" value="Flavoproteins"/>
    <property type="match status" value="1"/>
</dbReference>
<evidence type="ECO:0000256" key="1">
    <source>
        <dbReference type="ARBA" id="ARBA00006252"/>
    </source>
</evidence>
<dbReference type="InterPro" id="IPR029039">
    <property type="entry name" value="Flavoprotein-like_sf"/>
</dbReference>
<dbReference type="InterPro" id="IPR003680">
    <property type="entry name" value="Flavodoxin_fold"/>
</dbReference>
<dbReference type="Pfam" id="PF02525">
    <property type="entry name" value="Flavodoxin_2"/>
    <property type="match status" value="1"/>
</dbReference>
<dbReference type="PANTHER" id="PTHR10204:SF34">
    <property type="entry name" value="NAD(P)H DEHYDROGENASE [QUINONE] 1 ISOFORM 1"/>
    <property type="match status" value="1"/>
</dbReference>
<keyword evidence="5" id="KW-1185">Reference proteome</keyword>
<dbReference type="EMBL" id="JAPDPJ010000024">
    <property type="protein sequence ID" value="MCW3787090.1"/>
    <property type="molecule type" value="Genomic_DNA"/>
</dbReference>
<accession>A0AAE3M5M5</accession>
<dbReference type="Proteomes" id="UP001209229">
    <property type="component" value="Unassembled WGS sequence"/>
</dbReference>
<sequence>MGKVLVINGNPDPESLSGAMASAYKDGVEKAGGACQVIHLHELEFDPILHYGFRKRIPFEPDLEMAQQAIRDCAHLVFIYPVWWGTYPALLKGFIDRVFMPGFAFQSVPDSVHWIKLLKGRSGRIIESMDAPMWFYEDVYKSPAKNSLSIAVMNYCGIKPVDYTVFRPIKGSTHEDRQAWIKEVEELGVEDYKQVMVKTS</sequence>
<dbReference type="InterPro" id="IPR051545">
    <property type="entry name" value="NAD(P)H_dehydrogenase_qn"/>
</dbReference>
<feature type="domain" description="Flavodoxin-like fold" evidence="3">
    <location>
        <begin position="3"/>
        <end position="185"/>
    </location>
</feature>
<keyword evidence="2" id="KW-0560">Oxidoreductase</keyword>
<name>A0AAE3M5M5_9BACT</name>
<dbReference type="GO" id="GO:0005829">
    <property type="term" value="C:cytosol"/>
    <property type="evidence" value="ECO:0007669"/>
    <property type="project" value="TreeGrafter"/>
</dbReference>
<comment type="similarity">
    <text evidence="1">Belongs to the NAD(P)H dehydrogenase (quinone) family.</text>
</comment>
<dbReference type="PANTHER" id="PTHR10204">
    <property type="entry name" value="NAD P H OXIDOREDUCTASE-RELATED"/>
    <property type="match status" value="1"/>
</dbReference>